<feature type="transmembrane region" description="Helical" evidence="7">
    <location>
        <begin position="474"/>
        <end position="498"/>
    </location>
</feature>
<proteinExistence type="predicted"/>
<keyword evidence="3 7" id="KW-0812">Transmembrane</keyword>
<sequence>MPSSPDPNVAGESPLRSSQTPWWSLGIAFLLILAGTALQLRPELNHALFRLGNQAAGGPDAWTAGIWAGLSVAGLGLSTLMVVMALDRTRQAALAAALWCIPVAALLTHLPKNLVRSPRPPKLWTADQLWVIGEPIVHSPSMPSGHSLTAFAMATLLASAMGWARWQQVAVFGVAALVALSRVAVGAHWPSDVLAGAGLGLLSGLIALALAQRSPLQRWLNLPRGRRLLAVLELLLALAMLVQKTGYPIAQPLQWTLALMSLCSAVSRWQSADAPAGADARVARLVLPCLLAGLALAVLLRNASWQPVAEALRGLPAWAWLALCAGLWGSYALRAERLRREWGNWGRANRPGQPMLTLHDSVDLFLAHNAALLVLPMRAGEAGYPWLLNRRFGIPVADALRSLVWLRLQDACVLGLLGLACLLPGSPWLRLGAVAGALLVLLVLLPRLSNWLGAKLPRWRALQAGLLAHRDDRLGWLLCLANWCLKLLVLGGGLALLAPLPWLAGVSAAVAGELAVALPIQAPAGVGSYEAAIWAAGQWLQVAAEPARLTSAALAVHALSLAVALLSFALYRGVAMLLPRRTSFKTDFAADAANVTASQRSADRPLP</sequence>
<dbReference type="Gene3D" id="1.20.144.10">
    <property type="entry name" value="Phosphatidic acid phosphatase type 2/haloperoxidase"/>
    <property type="match status" value="1"/>
</dbReference>
<dbReference type="SUPFAM" id="SSF48317">
    <property type="entry name" value="Acid phosphatase/Vanadium-dependent haloperoxidase"/>
    <property type="match status" value="1"/>
</dbReference>
<dbReference type="RefSeq" id="WP_231012238.1">
    <property type="nucleotide sequence ID" value="NZ_BAAAEW010000033.1"/>
</dbReference>
<feature type="transmembrane region" description="Helical" evidence="7">
    <location>
        <begin position="20"/>
        <end position="40"/>
    </location>
</feature>
<evidence type="ECO:0000256" key="2">
    <source>
        <dbReference type="ARBA" id="ARBA00022475"/>
    </source>
</evidence>
<dbReference type="Pfam" id="PF01569">
    <property type="entry name" value="PAP2"/>
    <property type="match status" value="1"/>
</dbReference>
<dbReference type="PANTHER" id="PTHR14969">
    <property type="entry name" value="SPHINGOSINE-1-PHOSPHATE PHOSPHOHYDROLASE"/>
    <property type="match status" value="1"/>
</dbReference>
<evidence type="ECO:0000256" key="1">
    <source>
        <dbReference type="ARBA" id="ARBA00004651"/>
    </source>
</evidence>
<feature type="transmembrane region" description="Helical" evidence="7">
    <location>
        <begin position="92"/>
        <end position="110"/>
    </location>
</feature>
<feature type="transmembrane region" description="Helical" evidence="7">
    <location>
        <begin position="549"/>
        <end position="571"/>
    </location>
</feature>
<organism evidence="9 10">
    <name type="scientific">Ideonella azotifigens</name>
    <dbReference type="NCBI Taxonomy" id="513160"/>
    <lineage>
        <taxon>Bacteria</taxon>
        <taxon>Pseudomonadati</taxon>
        <taxon>Pseudomonadota</taxon>
        <taxon>Betaproteobacteria</taxon>
        <taxon>Burkholderiales</taxon>
        <taxon>Sphaerotilaceae</taxon>
        <taxon>Ideonella</taxon>
    </lineage>
</organism>
<feature type="transmembrane region" description="Helical" evidence="7">
    <location>
        <begin position="282"/>
        <end position="303"/>
    </location>
</feature>
<evidence type="ECO:0000256" key="6">
    <source>
        <dbReference type="ARBA" id="ARBA00023136"/>
    </source>
</evidence>
<keyword evidence="4" id="KW-0378">Hydrolase</keyword>
<feature type="transmembrane region" description="Helical" evidence="7">
    <location>
        <begin position="431"/>
        <end position="453"/>
    </location>
</feature>
<evidence type="ECO:0000256" key="7">
    <source>
        <dbReference type="SAM" id="Phobius"/>
    </source>
</evidence>
<comment type="subcellular location">
    <subcellularLocation>
        <location evidence="1">Cell membrane</location>
        <topology evidence="1">Multi-pass membrane protein</topology>
    </subcellularLocation>
</comment>
<evidence type="ECO:0000259" key="8">
    <source>
        <dbReference type="SMART" id="SM00014"/>
    </source>
</evidence>
<dbReference type="InterPro" id="IPR022791">
    <property type="entry name" value="L-PG_synthase/AglD"/>
</dbReference>
<evidence type="ECO:0000313" key="9">
    <source>
        <dbReference type="EMBL" id="GAA0761908.1"/>
    </source>
</evidence>
<comment type="caution">
    <text evidence="9">The sequence shown here is derived from an EMBL/GenBank/DDBJ whole genome shotgun (WGS) entry which is preliminary data.</text>
</comment>
<dbReference type="InterPro" id="IPR036938">
    <property type="entry name" value="PAP2/HPO_sf"/>
</dbReference>
<feature type="transmembrane region" description="Helical" evidence="7">
    <location>
        <begin position="315"/>
        <end position="333"/>
    </location>
</feature>
<dbReference type="CDD" id="cd01610">
    <property type="entry name" value="PAP2_like"/>
    <property type="match status" value="1"/>
</dbReference>
<keyword evidence="10" id="KW-1185">Reference proteome</keyword>
<dbReference type="InterPro" id="IPR000326">
    <property type="entry name" value="PAP2/HPO"/>
</dbReference>
<feature type="transmembrane region" description="Helical" evidence="7">
    <location>
        <begin position="61"/>
        <end position="86"/>
    </location>
</feature>
<keyword evidence="2" id="KW-1003">Cell membrane</keyword>
<dbReference type="EMBL" id="BAAAEW010000033">
    <property type="protein sequence ID" value="GAA0761908.1"/>
    <property type="molecule type" value="Genomic_DNA"/>
</dbReference>
<dbReference type="Proteomes" id="UP001500279">
    <property type="component" value="Unassembled WGS sequence"/>
</dbReference>
<reference evidence="9 10" key="1">
    <citation type="journal article" date="2019" name="Int. J. Syst. Evol. Microbiol.">
        <title>The Global Catalogue of Microorganisms (GCM) 10K type strain sequencing project: providing services to taxonomists for standard genome sequencing and annotation.</title>
        <authorList>
            <consortium name="The Broad Institute Genomics Platform"/>
            <consortium name="The Broad Institute Genome Sequencing Center for Infectious Disease"/>
            <person name="Wu L."/>
            <person name="Ma J."/>
        </authorList>
    </citation>
    <scope>NUCLEOTIDE SEQUENCE [LARGE SCALE GENOMIC DNA]</scope>
    <source>
        <strain evidence="9 10">JCM 15503</strain>
    </source>
</reference>
<evidence type="ECO:0000256" key="5">
    <source>
        <dbReference type="ARBA" id="ARBA00022989"/>
    </source>
</evidence>
<accession>A0ABN1KBZ2</accession>
<protein>
    <recommendedName>
        <fullName evidence="8">Phosphatidic acid phosphatase type 2/haloperoxidase domain-containing protein</fullName>
    </recommendedName>
</protein>
<dbReference type="SMART" id="SM00014">
    <property type="entry name" value="acidPPc"/>
    <property type="match status" value="1"/>
</dbReference>
<feature type="transmembrane region" description="Helical" evidence="7">
    <location>
        <begin position="195"/>
        <end position="216"/>
    </location>
</feature>
<evidence type="ECO:0000256" key="4">
    <source>
        <dbReference type="ARBA" id="ARBA00022801"/>
    </source>
</evidence>
<dbReference type="Pfam" id="PF03706">
    <property type="entry name" value="LPG_synthase_TM"/>
    <property type="match status" value="1"/>
</dbReference>
<evidence type="ECO:0000313" key="10">
    <source>
        <dbReference type="Proteomes" id="UP001500279"/>
    </source>
</evidence>
<dbReference type="PANTHER" id="PTHR14969:SF62">
    <property type="entry name" value="DECAPRENYLPHOSPHORYL-5-PHOSPHORIBOSE PHOSPHATASE RV3807C-RELATED"/>
    <property type="match status" value="1"/>
</dbReference>
<feature type="domain" description="Phosphatidic acid phosphatase type 2/haloperoxidase" evidence="8">
    <location>
        <begin position="92"/>
        <end position="208"/>
    </location>
</feature>
<keyword evidence="6 7" id="KW-0472">Membrane</keyword>
<evidence type="ECO:0000256" key="3">
    <source>
        <dbReference type="ARBA" id="ARBA00022692"/>
    </source>
</evidence>
<keyword evidence="5 7" id="KW-1133">Transmembrane helix</keyword>
<gene>
    <name evidence="9" type="ORF">GCM10009107_45800</name>
</gene>
<name>A0ABN1KBZ2_9BURK</name>
<feature type="transmembrane region" description="Helical" evidence="7">
    <location>
        <begin position="169"/>
        <end position="189"/>
    </location>
</feature>
<feature type="transmembrane region" description="Helical" evidence="7">
    <location>
        <begin position="404"/>
        <end position="425"/>
    </location>
</feature>